<keyword evidence="3" id="KW-1185">Reference proteome</keyword>
<dbReference type="PANTHER" id="PTHR13621:SF2">
    <property type="entry name" value="PROLINE-RICH PROTEIN PRCC"/>
    <property type="match status" value="1"/>
</dbReference>
<dbReference type="FunCoup" id="A0A7J7BVR7">
    <property type="interactions" value="2992"/>
</dbReference>
<name>A0A7J7BVR7_TRIWF</name>
<organism evidence="2 3">
    <name type="scientific">Tripterygium wilfordii</name>
    <name type="common">Thunder God vine</name>
    <dbReference type="NCBI Taxonomy" id="458696"/>
    <lineage>
        <taxon>Eukaryota</taxon>
        <taxon>Viridiplantae</taxon>
        <taxon>Streptophyta</taxon>
        <taxon>Embryophyta</taxon>
        <taxon>Tracheophyta</taxon>
        <taxon>Spermatophyta</taxon>
        <taxon>Magnoliopsida</taxon>
        <taxon>eudicotyledons</taxon>
        <taxon>Gunneridae</taxon>
        <taxon>Pentapetalae</taxon>
        <taxon>rosids</taxon>
        <taxon>fabids</taxon>
        <taxon>Celastrales</taxon>
        <taxon>Celastraceae</taxon>
        <taxon>Tripterygium</taxon>
    </lineage>
</organism>
<reference evidence="2 3" key="1">
    <citation type="journal article" date="2020" name="Nat. Commun.">
        <title>Genome of Tripterygium wilfordii and identification of cytochrome P450 involved in triptolide biosynthesis.</title>
        <authorList>
            <person name="Tu L."/>
            <person name="Su P."/>
            <person name="Zhang Z."/>
            <person name="Gao L."/>
            <person name="Wang J."/>
            <person name="Hu T."/>
            <person name="Zhou J."/>
            <person name="Zhang Y."/>
            <person name="Zhao Y."/>
            <person name="Liu Y."/>
            <person name="Song Y."/>
            <person name="Tong Y."/>
            <person name="Lu Y."/>
            <person name="Yang J."/>
            <person name="Xu C."/>
            <person name="Jia M."/>
            <person name="Peters R.J."/>
            <person name="Huang L."/>
            <person name="Gao W."/>
        </authorList>
    </citation>
    <scope>NUCLEOTIDE SEQUENCE [LARGE SCALE GENOMIC DNA]</scope>
    <source>
        <strain evidence="3">cv. XIE 37</strain>
        <tissue evidence="2">Leaf</tissue>
    </source>
</reference>
<dbReference type="GO" id="GO:0005634">
    <property type="term" value="C:nucleus"/>
    <property type="evidence" value="ECO:0007669"/>
    <property type="project" value="TreeGrafter"/>
</dbReference>
<feature type="region of interest" description="Disordered" evidence="1">
    <location>
        <begin position="1"/>
        <end position="154"/>
    </location>
</feature>
<dbReference type="Proteomes" id="UP000593562">
    <property type="component" value="Unassembled WGS sequence"/>
</dbReference>
<dbReference type="PANTHER" id="PTHR13621">
    <property type="entry name" value="PROLINE-RICH PROTEIN PRCC"/>
    <property type="match status" value="1"/>
</dbReference>
<evidence type="ECO:0000313" key="2">
    <source>
        <dbReference type="EMBL" id="KAF5725944.1"/>
    </source>
</evidence>
<evidence type="ECO:0000256" key="1">
    <source>
        <dbReference type="SAM" id="MobiDB-lite"/>
    </source>
</evidence>
<dbReference type="Pfam" id="PF10253">
    <property type="entry name" value="PRCC"/>
    <property type="match status" value="1"/>
</dbReference>
<dbReference type="InterPro" id="IPR018800">
    <property type="entry name" value="PRCC"/>
</dbReference>
<evidence type="ECO:0000313" key="3">
    <source>
        <dbReference type="Proteomes" id="UP000593562"/>
    </source>
</evidence>
<dbReference type="InParanoid" id="A0A7J7BVR7"/>
<accession>A0A7J7BVR7</accession>
<gene>
    <name evidence="2" type="ORF">HS088_TW23G00677</name>
</gene>
<comment type="caution">
    <text evidence="2">The sequence shown here is derived from an EMBL/GenBank/DDBJ whole genome shotgun (WGS) entry which is preliminary data.</text>
</comment>
<proteinExistence type="predicted"/>
<protein>
    <submittedName>
        <fullName evidence="2">Putative C-terminal</fullName>
    </submittedName>
</protein>
<feature type="compositionally biased region" description="Polar residues" evidence="1">
    <location>
        <begin position="129"/>
        <end position="150"/>
    </location>
</feature>
<sequence length="362" mass="40058">MESLVANYASSDEEDEAKRPSSDSNSRASYLFSALPKPAQPRKASLYDDEEIPKSDKPKPSSLFFSLPEPKSQDSEQSVSNPSPSEPKPKRVVQFKPPMIPSWAKSANFEDDDEEDEDPKQSKRRQEPVQASSVKSFLSSIPAPRNSTTLGALPSALGSGRRAMVEMEAMDLTLRESGMDQSVGNQDGVVHQNEGNYVNHATTYDGSYVSSTDQYPGNGEASSHWGYESYGSDGNYADSGQYEINWVDRSVSMVPEAAGVSEIKVAVPGKRRKNDVPTEIVEVKQDELMKNRPRADQAKLTGIAFGPSYQPTSTKGKPTKLHKRKHQIGSLFYDMKQKEMELAERRAKGFLTKAETQAKYGW</sequence>
<feature type="compositionally biased region" description="Acidic residues" evidence="1">
    <location>
        <begin position="109"/>
        <end position="118"/>
    </location>
</feature>
<dbReference type="EMBL" id="JAAARO010000023">
    <property type="protein sequence ID" value="KAF5725944.1"/>
    <property type="molecule type" value="Genomic_DNA"/>
</dbReference>
<dbReference type="OrthoDB" id="206969at2759"/>
<dbReference type="AlphaFoldDB" id="A0A7J7BVR7"/>